<dbReference type="EC" id="1.2.1.3" evidence="3"/>
<dbReference type="InterPro" id="IPR016162">
    <property type="entry name" value="Ald_DH_N"/>
</dbReference>
<comment type="similarity">
    <text evidence="1 7">Belongs to the aldehyde dehydrogenase family.</text>
</comment>
<dbReference type="EMBL" id="JOWA01000143">
    <property type="protein sequence ID" value="KEZ39568.1"/>
    <property type="molecule type" value="Genomic_DNA"/>
</dbReference>
<evidence type="ECO:0000256" key="7">
    <source>
        <dbReference type="RuleBase" id="RU003345"/>
    </source>
</evidence>
<dbReference type="PROSITE" id="PS00687">
    <property type="entry name" value="ALDEHYDE_DEHYDR_GLU"/>
    <property type="match status" value="1"/>
</dbReference>
<evidence type="ECO:0000256" key="6">
    <source>
        <dbReference type="PROSITE-ProRule" id="PRU10007"/>
    </source>
</evidence>
<dbReference type="InterPro" id="IPR015590">
    <property type="entry name" value="Aldehyde_DH_dom"/>
</dbReference>
<feature type="domain" description="Aldehyde dehydrogenase" evidence="8">
    <location>
        <begin position="419"/>
        <end position="593"/>
    </location>
</feature>
<feature type="domain" description="Aldehyde dehydrogenase" evidence="8">
    <location>
        <begin position="192"/>
        <end position="238"/>
    </location>
</feature>
<gene>
    <name evidence="9" type="ORF">SAPIO_CDS9471</name>
</gene>
<evidence type="ECO:0000256" key="5">
    <source>
        <dbReference type="ARBA" id="ARBA00049194"/>
    </source>
</evidence>
<evidence type="ECO:0000313" key="9">
    <source>
        <dbReference type="EMBL" id="KEZ39568.1"/>
    </source>
</evidence>
<dbReference type="FunFam" id="3.40.605.10:FF:000007">
    <property type="entry name" value="NAD/NADP-dependent betaine aldehyde dehydrogenase"/>
    <property type="match status" value="1"/>
</dbReference>
<sequence length="601" mass="65718">MQIYSALLRYNLKSPRVDELASRASTEALDYRRGLDEWFLRWKDLVGTLLGEESREVLLSWGQFGHSLALFLLSLLWPTPGGKMPILCGALAEAGLQLVQHQQLFARLYSRGQEETPPVVFPTSWAMSHAVLRMGLSTITDETLTSSDEAERSRPLGRCSSLLMLLEVDPDNLLTGLSVIFEELRNDQNKDLTEEEIITLQGASKDDVDVAVLAARKAFEGQWSELPAVERGNLLLKLTFNAALNLDIGASINVFKYYAGAADKLSGSTIETNPTKLAYVLREPLGVCGQIIPWNFPFMMLAWKVAPARACGNTVVLKPAEQTPLSALYFGKLIVEAGFPPGVVNIIPGLGSVSGKALSEHMDVDKIAFTGSTATGRAIMQSAASNLKNITLECGGKNPSIVFDDADLDQAVKWCHVGFLEMFVDITRKHHRLGDPFHPDTWQGPQVSKAQYDKILGYIEEGKQTGARLLHGGVKHGDAGYFIEPTVFADTTEDMKIVQEEIFGPVIVISKFKTFDEVVAKANDSCYGLSAAVFTENITTGHRLARKLQSGMVFVNSSGDAHFGIPFGGYKSSGIGRELGQYALDAYTQTKAIHVNLGNKL</sequence>
<comment type="catalytic activity">
    <reaction evidence="5">
        <text>an aldehyde + NAD(+) + H2O = a carboxylate + NADH + 2 H(+)</text>
        <dbReference type="Rhea" id="RHEA:16185"/>
        <dbReference type="ChEBI" id="CHEBI:15377"/>
        <dbReference type="ChEBI" id="CHEBI:15378"/>
        <dbReference type="ChEBI" id="CHEBI:17478"/>
        <dbReference type="ChEBI" id="CHEBI:29067"/>
        <dbReference type="ChEBI" id="CHEBI:57540"/>
        <dbReference type="ChEBI" id="CHEBI:57945"/>
        <dbReference type="EC" id="1.2.1.3"/>
    </reaction>
</comment>
<dbReference type="GeneID" id="27728543"/>
<dbReference type="GO" id="GO:0019413">
    <property type="term" value="P:acetate biosynthetic process"/>
    <property type="evidence" value="ECO:0007669"/>
    <property type="project" value="UniProtKB-ARBA"/>
</dbReference>
<dbReference type="InterPro" id="IPR016163">
    <property type="entry name" value="Ald_DH_C"/>
</dbReference>
<accession>A0A084FWV6</accession>
<keyword evidence="2 7" id="KW-0560">Oxidoreductase</keyword>
<dbReference type="OrthoDB" id="310895at2759"/>
<proteinExistence type="inferred from homology"/>
<dbReference type="GO" id="GO:0004029">
    <property type="term" value="F:aldehyde dehydrogenase (NAD+) activity"/>
    <property type="evidence" value="ECO:0007669"/>
    <property type="project" value="UniProtKB-EC"/>
</dbReference>
<organism evidence="9 10">
    <name type="scientific">Pseudallescheria apiosperma</name>
    <name type="common">Scedosporium apiospermum</name>
    <dbReference type="NCBI Taxonomy" id="563466"/>
    <lineage>
        <taxon>Eukaryota</taxon>
        <taxon>Fungi</taxon>
        <taxon>Dikarya</taxon>
        <taxon>Ascomycota</taxon>
        <taxon>Pezizomycotina</taxon>
        <taxon>Sordariomycetes</taxon>
        <taxon>Hypocreomycetidae</taxon>
        <taxon>Microascales</taxon>
        <taxon>Microascaceae</taxon>
        <taxon>Scedosporium</taxon>
    </lineage>
</organism>
<feature type="domain" description="Aldehyde dehydrogenase" evidence="8">
    <location>
        <begin position="243"/>
        <end position="418"/>
    </location>
</feature>
<dbReference type="KEGG" id="sapo:SAPIO_CDS9471"/>
<dbReference type="FunFam" id="3.40.309.10:FF:000001">
    <property type="entry name" value="Mitochondrial aldehyde dehydrogenase 2"/>
    <property type="match status" value="1"/>
</dbReference>
<feature type="active site" evidence="6">
    <location>
        <position position="393"/>
    </location>
</feature>
<dbReference type="SUPFAM" id="SSF53720">
    <property type="entry name" value="ALDH-like"/>
    <property type="match status" value="1"/>
</dbReference>
<dbReference type="InterPro" id="IPR029510">
    <property type="entry name" value="Ald_DH_CS_GLU"/>
</dbReference>
<dbReference type="Gene3D" id="3.40.605.10">
    <property type="entry name" value="Aldehyde Dehydrogenase, Chain A, domain 1"/>
    <property type="match status" value="3"/>
</dbReference>
<evidence type="ECO:0000259" key="8">
    <source>
        <dbReference type="Pfam" id="PF00171"/>
    </source>
</evidence>
<reference evidence="9 10" key="1">
    <citation type="journal article" date="2014" name="Genome Announc.">
        <title>Draft genome sequence of the pathogenic fungus Scedosporium apiospermum.</title>
        <authorList>
            <person name="Vandeputte P."/>
            <person name="Ghamrawi S."/>
            <person name="Rechenmann M."/>
            <person name="Iltis A."/>
            <person name="Giraud S."/>
            <person name="Fleury M."/>
            <person name="Thornton C."/>
            <person name="Delhaes L."/>
            <person name="Meyer W."/>
            <person name="Papon N."/>
            <person name="Bouchara J.P."/>
        </authorList>
    </citation>
    <scope>NUCLEOTIDE SEQUENCE [LARGE SCALE GENOMIC DNA]</scope>
    <source>
        <strain evidence="9 10">IHEM 14462</strain>
    </source>
</reference>
<dbReference type="Gene3D" id="3.40.309.10">
    <property type="entry name" value="Aldehyde Dehydrogenase, Chain A, domain 2"/>
    <property type="match status" value="2"/>
</dbReference>
<evidence type="ECO:0000256" key="3">
    <source>
        <dbReference type="ARBA" id="ARBA00024226"/>
    </source>
</evidence>
<dbReference type="PANTHER" id="PTHR11699">
    <property type="entry name" value="ALDEHYDE DEHYDROGENASE-RELATED"/>
    <property type="match status" value="1"/>
</dbReference>
<dbReference type="Proteomes" id="UP000028545">
    <property type="component" value="Unassembled WGS sequence"/>
</dbReference>
<evidence type="ECO:0000256" key="4">
    <source>
        <dbReference type="ARBA" id="ARBA00044146"/>
    </source>
</evidence>
<comment type="caution">
    <text evidence="9">The sequence shown here is derived from an EMBL/GenBank/DDBJ whole genome shotgun (WGS) entry which is preliminary data.</text>
</comment>
<dbReference type="HOGENOM" id="CLU_005391_0_1_1"/>
<dbReference type="InterPro" id="IPR016161">
    <property type="entry name" value="Ald_DH/histidinol_DH"/>
</dbReference>
<keyword evidence="10" id="KW-1185">Reference proteome</keyword>
<evidence type="ECO:0000256" key="1">
    <source>
        <dbReference type="ARBA" id="ARBA00009986"/>
    </source>
</evidence>
<dbReference type="FunFam" id="3.40.605.10:FF:000026">
    <property type="entry name" value="Aldehyde dehydrogenase, putative"/>
    <property type="match status" value="1"/>
</dbReference>
<dbReference type="Pfam" id="PF00171">
    <property type="entry name" value="Aldedh"/>
    <property type="match status" value="3"/>
</dbReference>
<evidence type="ECO:0000313" key="10">
    <source>
        <dbReference type="Proteomes" id="UP000028545"/>
    </source>
</evidence>
<dbReference type="VEuPathDB" id="FungiDB:SAPIO_CDS9471"/>
<dbReference type="AlphaFoldDB" id="A0A084FWV6"/>
<dbReference type="OMA" id="EFYAGAC"/>
<evidence type="ECO:0000256" key="2">
    <source>
        <dbReference type="ARBA" id="ARBA00023002"/>
    </source>
</evidence>
<name>A0A084FWV6_PSEDA</name>
<protein>
    <recommendedName>
        <fullName evidence="4">Aldehyde dehydrogenase</fullName>
        <ecNumber evidence="3">1.2.1.3</ecNumber>
    </recommendedName>
</protein>
<dbReference type="RefSeq" id="XP_016639367.1">
    <property type="nucleotide sequence ID" value="XM_016790857.1"/>
</dbReference>